<dbReference type="GO" id="GO:0015937">
    <property type="term" value="P:coenzyme A biosynthetic process"/>
    <property type="evidence" value="ECO:0007669"/>
    <property type="project" value="UniProtKB-UniRule"/>
</dbReference>
<dbReference type="STRING" id="1527444.ucyna2_00768"/>
<comment type="similarity">
    <text evidence="3">Belongs to the CoaE family.</text>
</comment>
<dbReference type="NCBIfam" id="TIGR00152">
    <property type="entry name" value="dephospho-CoA kinase"/>
    <property type="match status" value="1"/>
</dbReference>
<dbReference type="InterPro" id="IPR001977">
    <property type="entry name" value="Depp_CoAkinase"/>
</dbReference>
<evidence type="ECO:0000313" key="5">
    <source>
        <dbReference type="EMBL" id="KFF41455.1"/>
    </source>
</evidence>
<dbReference type="GO" id="GO:0004140">
    <property type="term" value="F:dephospho-CoA kinase activity"/>
    <property type="evidence" value="ECO:0007669"/>
    <property type="project" value="UniProtKB-UniRule"/>
</dbReference>
<keyword evidence="3 5" id="KW-0418">Kinase</keyword>
<dbReference type="PROSITE" id="PS51219">
    <property type="entry name" value="DPCK"/>
    <property type="match status" value="1"/>
</dbReference>
<keyword evidence="3" id="KW-0173">Coenzyme A biosynthesis</keyword>
<proteinExistence type="inferred from homology"/>
<dbReference type="InterPro" id="IPR027417">
    <property type="entry name" value="P-loop_NTPase"/>
</dbReference>
<keyword evidence="2 3" id="KW-0067">ATP-binding</keyword>
<dbReference type="AlphaFoldDB" id="A0A086CGZ1"/>
<dbReference type="Proteomes" id="UP000028922">
    <property type="component" value="Unassembled WGS sequence"/>
</dbReference>
<comment type="pathway">
    <text evidence="3">Cofactor biosynthesis; coenzyme A biosynthesis; CoA from (R)-pantothenate: step 5/5.</text>
</comment>
<dbReference type="EMBL" id="JPSP01000007">
    <property type="protein sequence ID" value="KFF41455.1"/>
    <property type="molecule type" value="Genomic_DNA"/>
</dbReference>
<keyword evidence="3" id="KW-0963">Cytoplasm</keyword>
<dbReference type="HAMAP" id="MF_00376">
    <property type="entry name" value="Dephospho_CoA_kinase"/>
    <property type="match status" value="1"/>
</dbReference>
<evidence type="ECO:0000256" key="2">
    <source>
        <dbReference type="ARBA" id="ARBA00022840"/>
    </source>
</evidence>
<dbReference type="PATRIC" id="fig|1527444.3.peg.731"/>
<dbReference type="PANTHER" id="PTHR10695">
    <property type="entry name" value="DEPHOSPHO-COA KINASE-RELATED"/>
    <property type="match status" value="1"/>
</dbReference>
<evidence type="ECO:0000256" key="1">
    <source>
        <dbReference type="ARBA" id="ARBA00022741"/>
    </source>
</evidence>
<reference evidence="5 6" key="1">
    <citation type="submission" date="2014-08" db="EMBL/GenBank/DDBJ databases">
        <title>Comparative genomics reveals surprising divergence of two closely related strains of uncultivated UCYN-A cyanobacteria.</title>
        <authorList>
            <person name="Bombar D."/>
            <person name="Heller P."/>
            <person name="Sanchez-Baracaldo P."/>
            <person name="Carter B.J."/>
            <person name="Zert J.P."/>
        </authorList>
    </citation>
    <scope>NUCLEOTIDE SEQUENCE [LARGE SCALE GENOMIC DNA]</scope>
</reference>
<dbReference type="SUPFAM" id="SSF52540">
    <property type="entry name" value="P-loop containing nucleoside triphosphate hydrolases"/>
    <property type="match status" value="1"/>
</dbReference>
<dbReference type="PANTHER" id="PTHR10695:SF46">
    <property type="entry name" value="BIFUNCTIONAL COENZYME A SYNTHASE-RELATED"/>
    <property type="match status" value="1"/>
</dbReference>
<comment type="caution">
    <text evidence="5">The sequence shown here is derived from an EMBL/GenBank/DDBJ whole genome shotgun (WGS) entry which is preliminary data.</text>
</comment>
<dbReference type="GO" id="GO:0005524">
    <property type="term" value="F:ATP binding"/>
    <property type="evidence" value="ECO:0007669"/>
    <property type="project" value="UniProtKB-UniRule"/>
</dbReference>
<feature type="binding site" evidence="3">
    <location>
        <begin position="16"/>
        <end position="21"/>
    </location>
    <ligand>
        <name>ATP</name>
        <dbReference type="ChEBI" id="CHEBI:30616"/>
    </ligand>
</feature>
<dbReference type="UniPathway" id="UPA00241">
    <property type="reaction ID" value="UER00356"/>
</dbReference>
<comment type="function">
    <text evidence="3">Catalyzes the phosphorylation of the 3'-hydroxyl group of dephosphocoenzyme A to form coenzyme A.</text>
</comment>
<comment type="catalytic activity">
    <reaction evidence="3">
        <text>3'-dephospho-CoA + ATP = ADP + CoA + H(+)</text>
        <dbReference type="Rhea" id="RHEA:18245"/>
        <dbReference type="ChEBI" id="CHEBI:15378"/>
        <dbReference type="ChEBI" id="CHEBI:30616"/>
        <dbReference type="ChEBI" id="CHEBI:57287"/>
        <dbReference type="ChEBI" id="CHEBI:57328"/>
        <dbReference type="ChEBI" id="CHEBI:456216"/>
        <dbReference type="EC" id="2.7.1.24"/>
    </reaction>
</comment>
<dbReference type="EC" id="2.7.1.24" evidence="3 4"/>
<organism evidence="5 6">
    <name type="scientific">Candidatus Atelocyanobacterium thalassa isolate SIO64986</name>
    <dbReference type="NCBI Taxonomy" id="1527444"/>
    <lineage>
        <taxon>Bacteria</taxon>
        <taxon>Bacillati</taxon>
        <taxon>Cyanobacteriota</taxon>
        <taxon>Cyanophyceae</taxon>
        <taxon>Oscillatoriophycideae</taxon>
        <taxon>Chroococcales</taxon>
        <taxon>Aphanothecaceae</taxon>
        <taxon>Candidatus Atelocyanobacterium</taxon>
        <taxon>Candidatus Atelocyanobacterium thalassae</taxon>
    </lineage>
</organism>
<accession>A0A086CGZ1</accession>
<gene>
    <name evidence="3" type="primary">coaE</name>
    <name evidence="5" type="ORF">ucyna2_00768</name>
</gene>
<evidence type="ECO:0000313" key="6">
    <source>
        <dbReference type="Proteomes" id="UP000028922"/>
    </source>
</evidence>
<sequence length="203" mass="23821">MDKSFKRIIGLTGGIATGKTIVSSYIKQNFNIPILDADIYARDAIKLNSNIFKLIQKRYGKNICLRNGELDYQKLGNILFHDVKQKEWLENKIHPYVKQVFTKEIRKSNTKVLIFDLPLLFESKLTFLITEVWIVYCDQKEQLRRLINRNCLTKNEGIIRIKNQLSFKDKIDKADYVLDNSSTLANLYVQINKIIEETNLYLR</sequence>
<dbReference type="CDD" id="cd02022">
    <property type="entry name" value="DPCK"/>
    <property type="match status" value="1"/>
</dbReference>
<evidence type="ECO:0000256" key="4">
    <source>
        <dbReference type="NCBIfam" id="TIGR00152"/>
    </source>
</evidence>
<keyword evidence="3 5" id="KW-0808">Transferase</keyword>
<comment type="subcellular location">
    <subcellularLocation>
        <location evidence="3">Cytoplasm</location>
    </subcellularLocation>
</comment>
<dbReference type="GO" id="GO:0005737">
    <property type="term" value="C:cytoplasm"/>
    <property type="evidence" value="ECO:0007669"/>
    <property type="project" value="UniProtKB-SubCell"/>
</dbReference>
<dbReference type="eggNOG" id="COG0237">
    <property type="taxonomic scope" value="Bacteria"/>
</dbReference>
<dbReference type="Gene3D" id="3.40.50.300">
    <property type="entry name" value="P-loop containing nucleotide triphosphate hydrolases"/>
    <property type="match status" value="1"/>
</dbReference>
<keyword evidence="1 3" id="KW-0547">Nucleotide-binding</keyword>
<protein>
    <recommendedName>
        <fullName evidence="3 4">Dephospho-CoA kinase</fullName>
        <ecNumber evidence="3 4">2.7.1.24</ecNumber>
    </recommendedName>
    <alternativeName>
        <fullName evidence="3">Dephosphocoenzyme A kinase</fullName>
    </alternativeName>
</protein>
<evidence type="ECO:0000256" key="3">
    <source>
        <dbReference type="HAMAP-Rule" id="MF_00376"/>
    </source>
</evidence>
<name>A0A086CGZ1_9CHRO</name>
<dbReference type="Pfam" id="PF01121">
    <property type="entry name" value="CoaE"/>
    <property type="match status" value="1"/>
</dbReference>